<organism evidence="1 2">
    <name type="scientific">Amblyomma americanum</name>
    <name type="common">Lone star tick</name>
    <dbReference type="NCBI Taxonomy" id="6943"/>
    <lineage>
        <taxon>Eukaryota</taxon>
        <taxon>Metazoa</taxon>
        <taxon>Ecdysozoa</taxon>
        <taxon>Arthropoda</taxon>
        <taxon>Chelicerata</taxon>
        <taxon>Arachnida</taxon>
        <taxon>Acari</taxon>
        <taxon>Parasitiformes</taxon>
        <taxon>Ixodida</taxon>
        <taxon>Ixodoidea</taxon>
        <taxon>Ixodidae</taxon>
        <taxon>Amblyomminae</taxon>
        <taxon>Amblyomma</taxon>
    </lineage>
</organism>
<reference evidence="1 2" key="1">
    <citation type="journal article" date="2023" name="Arcadia Sci">
        <title>De novo assembly of a long-read Amblyomma americanum tick genome.</title>
        <authorList>
            <person name="Chou S."/>
            <person name="Poskanzer K.E."/>
            <person name="Rollins M."/>
            <person name="Thuy-Boun P.S."/>
        </authorList>
    </citation>
    <scope>NUCLEOTIDE SEQUENCE [LARGE SCALE GENOMIC DNA]</scope>
    <source>
        <strain evidence="1">F_SG_1</strain>
        <tissue evidence="1">Salivary glands</tissue>
    </source>
</reference>
<sequence length="93" mass="10561">MRAPTRFTILACNTLLEKRTRQSTRTTSMYLLSLPNVWLDVVRSADLPEWNTFAMYRLCRIGIGTALCSTTDQSARSIVRSSCKSWTRNLSAV</sequence>
<accession>A0AAQ4E9E8</accession>
<keyword evidence="2" id="KW-1185">Reference proteome</keyword>
<comment type="caution">
    <text evidence="1">The sequence shown here is derived from an EMBL/GenBank/DDBJ whole genome shotgun (WGS) entry which is preliminary data.</text>
</comment>
<name>A0AAQ4E9E8_AMBAM</name>
<dbReference type="AlphaFoldDB" id="A0AAQ4E9E8"/>
<proteinExistence type="predicted"/>
<evidence type="ECO:0000313" key="2">
    <source>
        <dbReference type="Proteomes" id="UP001321473"/>
    </source>
</evidence>
<dbReference type="Proteomes" id="UP001321473">
    <property type="component" value="Unassembled WGS sequence"/>
</dbReference>
<evidence type="ECO:0000313" key="1">
    <source>
        <dbReference type="EMBL" id="KAK8771325.1"/>
    </source>
</evidence>
<gene>
    <name evidence="1" type="ORF">V5799_025432</name>
</gene>
<dbReference type="EMBL" id="JARKHS020019896">
    <property type="protein sequence ID" value="KAK8771325.1"/>
    <property type="molecule type" value="Genomic_DNA"/>
</dbReference>
<protein>
    <submittedName>
        <fullName evidence="1">Uncharacterized protein</fullName>
    </submittedName>
</protein>